<dbReference type="AlphaFoldDB" id="A0A0X3VU89"/>
<reference evidence="4" key="1">
    <citation type="submission" date="2015-10" db="EMBL/GenBank/DDBJ databases">
        <authorList>
            <person name="Ju K.-S."/>
            <person name="Doroghazi J.R."/>
            <person name="Metcalf W.W."/>
        </authorList>
    </citation>
    <scope>NUCLEOTIDE SEQUENCE [LARGE SCALE GENOMIC DNA]</scope>
    <source>
        <strain evidence="4">NRRL F-8817</strain>
    </source>
</reference>
<name>A0A0X3VU89_STRVO</name>
<evidence type="ECO:0000313" key="3">
    <source>
        <dbReference type="EMBL" id="KUL47276.1"/>
    </source>
</evidence>
<gene>
    <name evidence="3" type="ORF">ADL28_33195</name>
</gene>
<dbReference type="InterPro" id="IPR048634">
    <property type="entry name" value="SecD_SecF_C"/>
</dbReference>
<dbReference type="Pfam" id="PF02355">
    <property type="entry name" value="SecD_SecF_C"/>
    <property type="match status" value="1"/>
</dbReference>
<evidence type="ECO:0000256" key="1">
    <source>
        <dbReference type="SAM" id="Phobius"/>
    </source>
</evidence>
<feature type="domain" description="Protein export membrane protein SecD/SecF C-terminal" evidence="2">
    <location>
        <begin position="5"/>
        <end position="36"/>
    </location>
</feature>
<proteinExistence type="predicted"/>
<keyword evidence="1" id="KW-0472">Membrane</keyword>
<sequence length="107" mass="11768">MTRCAQLLYLAVRFRWFFGTAAVVALTHDVVIVIGVANRAILQTLPRTVNTGMGAALILTALADDTFGTESDDQVADLRWQGRTPGRRRLRPLLLHQTLVPGQQGAR</sequence>
<evidence type="ECO:0000259" key="2">
    <source>
        <dbReference type="Pfam" id="PF02355"/>
    </source>
</evidence>
<dbReference type="Proteomes" id="UP000053413">
    <property type="component" value="Unassembled WGS sequence"/>
</dbReference>
<feature type="transmembrane region" description="Helical" evidence="1">
    <location>
        <begin position="16"/>
        <end position="37"/>
    </location>
</feature>
<comment type="caution">
    <text evidence="3">The sequence shown here is derived from an EMBL/GenBank/DDBJ whole genome shotgun (WGS) entry which is preliminary data.</text>
</comment>
<accession>A0A0X3VU89</accession>
<organism evidence="3 4">
    <name type="scientific">Streptomyces violaceusniger</name>
    <dbReference type="NCBI Taxonomy" id="68280"/>
    <lineage>
        <taxon>Bacteria</taxon>
        <taxon>Bacillati</taxon>
        <taxon>Actinomycetota</taxon>
        <taxon>Actinomycetes</taxon>
        <taxon>Kitasatosporales</taxon>
        <taxon>Streptomycetaceae</taxon>
        <taxon>Streptomyces</taxon>
        <taxon>Streptomyces violaceusniger group</taxon>
    </lineage>
</organism>
<keyword evidence="1" id="KW-1133">Transmembrane helix</keyword>
<evidence type="ECO:0000313" key="4">
    <source>
        <dbReference type="Proteomes" id="UP000053413"/>
    </source>
</evidence>
<keyword evidence="1" id="KW-0812">Transmembrane</keyword>
<protein>
    <recommendedName>
        <fullName evidence="2">Protein export membrane protein SecD/SecF C-terminal domain-containing protein</fullName>
    </recommendedName>
</protein>
<dbReference type="EMBL" id="LLZJ01000388">
    <property type="protein sequence ID" value="KUL47276.1"/>
    <property type="molecule type" value="Genomic_DNA"/>
</dbReference>